<evidence type="ECO:0000256" key="10">
    <source>
        <dbReference type="RuleBase" id="RU365024"/>
    </source>
</evidence>
<keyword evidence="7 10" id="KW-0594">Phospholipid biosynthesis</keyword>
<keyword evidence="10" id="KW-0547">Nucleotide-binding</keyword>
<dbReference type="GO" id="GO:0005739">
    <property type="term" value="C:mitochondrion"/>
    <property type="evidence" value="ECO:0007669"/>
    <property type="project" value="UniProtKB-SubCell"/>
</dbReference>
<dbReference type="GO" id="GO:0005524">
    <property type="term" value="F:ATP binding"/>
    <property type="evidence" value="ECO:0007669"/>
    <property type="project" value="UniProtKB-KW"/>
</dbReference>
<dbReference type="CDD" id="cd09135">
    <property type="entry name" value="PLDc_PGS1_euk_1"/>
    <property type="match status" value="1"/>
</dbReference>
<evidence type="ECO:0000256" key="3">
    <source>
        <dbReference type="ARBA" id="ARBA00022516"/>
    </source>
</evidence>
<dbReference type="GO" id="GO:0032049">
    <property type="term" value="P:cardiolipin biosynthetic process"/>
    <property type="evidence" value="ECO:0007669"/>
    <property type="project" value="InterPro"/>
</dbReference>
<name>A0A4P6XLG4_9ASCO</name>
<evidence type="ECO:0000256" key="2">
    <source>
        <dbReference type="ARBA" id="ARBA00010682"/>
    </source>
</evidence>
<dbReference type="Proteomes" id="UP000292447">
    <property type="component" value="Chromosome II"/>
</dbReference>
<reference evidence="13" key="1">
    <citation type="submission" date="2019-03" db="EMBL/GenBank/DDBJ databases">
        <title>Snf2 controls pulcherriminic acid biosynthesis and connects pigmentation and antifungal activity of the yeast Metschnikowia pulcherrima.</title>
        <authorList>
            <person name="Gore-Lloyd D."/>
            <person name="Sumann I."/>
            <person name="Brachmann A.O."/>
            <person name="Schneeberger K."/>
            <person name="Ortiz-Merino R.A."/>
            <person name="Moreno-Beltran M."/>
            <person name="Schlaefli M."/>
            <person name="Kirner P."/>
            <person name="Santos Kron A."/>
            <person name="Wolfe K.H."/>
            <person name="Piel J."/>
            <person name="Ahrens C.H."/>
            <person name="Henk D."/>
            <person name="Freimoser F.M."/>
        </authorList>
    </citation>
    <scope>NUCLEOTIDE SEQUENCE [LARGE SCALE GENOMIC DNA]</scope>
    <source>
        <strain evidence="13">APC 1.2</strain>
    </source>
</reference>
<dbReference type="EC" id="2.7.8.5" evidence="10"/>
<dbReference type="PROSITE" id="PS50035">
    <property type="entry name" value="PLD"/>
    <property type="match status" value="1"/>
</dbReference>
<evidence type="ECO:0000256" key="6">
    <source>
        <dbReference type="ARBA" id="ARBA00023098"/>
    </source>
</evidence>
<keyword evidence="6 10" id="KW-0443">Lipid metabolism</keyword>
<proteinExistence type="inferred from homology"/>
<feature type="domain" description="PLD phosphodiesterase" evidence="11">
    <location>
        <begin position="192"/>
        <end position="218"/>
    </location>
</feature>
<comment type="similarity">
    <text evidence="2 10">Belongs to the CDP-alcohol phosphatidyltransferase class-II family.</text>
</comment>
<evidence type="ECO:0000256" key="7">
    <source>
        <dbReference type="ARBA" id="ARBA00023209"/>
    </source>
</evidence>
<keyword evidence="10" id="KW-0496">Mitochondrion</keyword>
<comment type="catalytic activity">
    <reaction evidence="9 10">
        <text>a CDP-1,2-diacyl-sn-glycerol + sn-glycerol 3-phosphate = a 1,2-diacyl-sn-glycero-3-phospho-(1'-sn-glycero-3'-phosphate) + CMP + H(+)</text>
        <dbReference type="Rhea" id="RHEA:12593"/>
        <dbReference type="ChEBI" id="CHEBI:15378"/>
        <dbReference type="ChEBI" id="CHEBI:57597"/>
        <dbReference type="ChEBI" id="CHEBI:58332"/>
        <dbReference type="ChEBI" id="CHEBI:60110"/>
        <dbReference type="ChEBI" id="CHEBI:60377"/>
        <dbReference type="EC" id="2.7.8.5"/>
    </reaction>
</comment>
<dbReference type="PANTHER" id="PTHR12586:SF1">
    <property type="entry name" value="CDP-DIACYLGLYCEROL--GLYCEROL-3-PHOSPHATE 3-PHOSPHATIDYLTRANSFERASE, MITOCHONDRIAL"/>
    <property type="match status" value="1"/>
</dbReference>
<dbReference type="Gene3D" id="3.30.870.10">
    <property type="entry name" value="Endonuclease Chain A"/>
    <property type="match status" value="2"/>
</dbReference>
<keyword evidence="8 10" id="KW-1208">Phospholipid metabolism</keyword>
<dbReference type="CDD" id="cd09137">
    <property type="entry name" value="PLDc_PGS1_euk_2"/>
    <property type="match status" value="1"/>
</dbReference>
<keyword evidence="5" id="KW-0677">Repeat</keyword>
<protein>
    <recommendedName>
        <fullName evidence="10">CDP-diacylglycerol--glycerol-3-phosphate 3-phosphatidyltransferase</fullName>
        <ecNumber evidence="10">2.7.8.5</ecNumber>
    </recommendedName>
</protein>
<evidence type="ECO:0000313" key="12">
    <source>
        <dbReference type="EMBL" id="QBM87609.1"/>
    </source>
</evidence>
<comment type="function">
    <text evidence="10">Functions in the biosynthesis of the anionic phospholipids phosphatidylglycerol and cardiolipin.</text>
</comment>
<evidence type="ECO:0000256" key="1">
    <source>
        <dbReference type="ARBA" id="ARBA00005042"/>
    </source>
</evidence>
<keyword evidence="4 10" id="KW-0808">Transferase</keyword>
<organism evidence="12 13">
    <name type="scientific">Metschnikowia aff. pulcherrima</name>
    <dbReference type="NCBI Taxonomy" id="2163413"/>
    <lineage>
        <taxon>Eukaryota</taxon>
        <taxon>Fungi</taxon>
        <taxon>Dikarya</taxon>
        <taxon>Ascomycota</taxon>
        <taxon>Saccharomycotina</taxon>
        <taxon>Pichiomycetes</taxon>
        <taxon>Metschnikowiaceae</taxon>
        <taxon>Metschnikowia</taxon>
    </lineage>
</organism>
<gene>
    <name evidence="12" type="primary">MPUL0B08160</name>
    <name evidence="12" type="ORF">METSCH_B08160</name>
</gene>
<dbReference type="EMBL" id="CP034457">
    <property type="protein sequence ID" value="QBM87609.1"/>
    <property type="molecule type" value="Genomic_DNA"/>
</dbReference>
<comment type="pathway">
    <text evidence="1 10">Phospholipid metabolism; phosphatidylglycerol biosynthesis; phosphatidylglycerol from CDP-diacylglycerol: step 1/2.</text>
</comment>
<dbReference type="UniPathway" id="UPA00084">
    <property type="reaction ID" value="UER00503"/>
</dbReference>
<evidence type="ECO:0000259" key="11">
    <source>
        <dbReference type="PROSITE" id="PS50035"/>
    </source>
</evidence>
<accession>A0A4P6XLG4</accession>
<evidence type="ECO:0000256" key="4">
    <source>
        <dbReference type="ARBA" id="ARBA00022679"/>
    </source>
</evidence>
<dbReference type="InterPro" id="IPR016270">
    <property type="entry name" value="PGS1"/>
</dbReference>
<evidence type="ECO:0000256" key="5">
    <source>
        <dbReference type="ARBA" id="ARBA00022737"/>
    </source>
</evidence>
<evidence type="ECO:0000256" key="8">
    <source>
        <dbReference type="ARBA" id="ARBA00023264"/>
    </source>
</evidence>
<keyword evidence="3 10" id="KW-0444">Lipid biosynthesis</keyword>
<dbReference type="SUPFAM" id="SSF56024">
    <property type="entry name" value="Phospholipase D/nuclease"/>
    <property type="match status" value="1"/>
</dbReference>
<sequence length="562" mass="64161">MAYRSATAVFSPSRSKMIGSIYNYVFGRTAAVEQHRQYATNNPAFLPERTASYHPRLATIFQQLDAIAPRFALRGLDIQILLLPAEFYNTLKAKIRGANSRIFLSSLYLGKTQDELVECLADALARNEDLKLYVLTDALRGTREAPQLQCLALLLVGLVEKFGKHRVDIRMYHTPHLAGFKKNWVPKRANEGFGLQHMKLYGFDDEIMLSGANLSEDYFTDRQDRYYVFKDKKLTDYYFKVQEAISSLSYQLATTAHPKGFQNFRLSWPSSNKSCEPDMNLQRFISDSSFLLEPLLKQHALGSLDGYNDTDEHDTIVYAVSQFTPLLHPKNDLSTEKPTILRLLSYLDSPNIKWWFTAGYFNMLPQIQERFLSGQAQGTLITASAKANSFYKSLGISYYIPEAYLLIAKKFLEEVHKRGKQNLIKLYEWQNGVVNTPGGWSYHAKGIWLSVPEEDVPSITVIGSSNYTKRAYSLDLESNAVVITKNAALKQRMGQEIDHLMTYACELKLSDFEPKFQEKPEHAPKVDAQGDTIASPQTFEIDEDRRISYRVHWALRLIGDKL</sequence>
<dbReference type="InterPro" id="IPR001736">
    <property type="entry name" value="PLipase_D/transphosphatidylase"/>
</dbReference>
<keyword evidence="13" id="KW-1185">Reference proteome</keyword>
<dbReference type="STRING" id="2163413.A0A4P6XLG4"/>
<dbReference type="SMART" id="SM00155">
    <property type="entry name" value="PLDc"/>
    <property type="match status" value="2"/>
</dbReference>
<comment type="subcellular location">
    <subcellularLocation>
        <location evidence="10">Mitochondrion</location>
    </subcellularLocation>
</comment>
<keyword evidence="10" id="KW-0067">ATP-binding</keyword>
<evidence type="ECO:0000313" key="13">
    <source>
        <dbReference type="Proteomes" id="UP000292447"/>
    </source>
</evidence>
<evidence type="ECO:0000256" key="9">
    <source>
        <dbReference type="ARBA" id="ARBA00048586"/>
    </source>
</evidence>
<dbReference type="AlphaFoldDB" id="A0A4P6XLG4"/>
<dbReference type="GO" id="GO:0008444">
    <property type="term" value="F:CDP-diacylglycerol-glycerol-3-phosphate 3-phosphatidyltransferase activity"/>
    <property type="evidence" value="ECO:0007669"/>
    <property type="project" value="UniProtKB-EC"/>
</dbReference>
<dbReference type="PANTHER" id="PTHR12586">
    <property type="entry name" value="CDP-DIACYLGLYCEROL--SERINE O-PHOSPHATIDYLTRANSFERASE"/>
    <property type="match status" value="1"/>
</dbReference>